<keyword evidence="3 10" id="KW-0312">Gluconeogenesis</keyword>
<evidence type="ECO:0000256" key="10">
    <source>
        <dbReference type="RuleBase" id="RU366059"/>
    </source>
</evidence>
<dbReference type="InterPro" id="IPR029009">
    <property type="entry name" value="ASB_dom_sf"/>
</dbReference>
<comment type="caution">
    <text evidence="12">The sequence shown here is derived from an EMBL/GenBank/DDBJ whole genome shotgun (WGS) entry which is preliminary data.</text>
</comment>
<evidence type="ECO:0000256" key="1">
    <source>
        <dbReference type="ARBA" id="ARBA00001966"/>
    </source>
</evidence>
<keyword evidence="13" id="KW-1185">Reference proteome</keyword>
<evidence type="ECO:0000256" key="2">
    <source>
        <dbReference type="ARBA" id="ARBA00008636"/>
    </source>
</evidence>
<sequence>MADKSSIFDMIGPVMIGPSSSHTAGVVRIGRVGRKLLGCQPEEAIITFYNSFARTYEGHGSDRAILAGLMDMKTDDTNIKHSLDLAKEEGLKYTFRPIANASALHPNSIQLELKAKGVTIKVLGISRGGGLIKIKKINEFDCNFSANTHTLIVLADDQIGSISFVSSVLAHDDCNIAEMTVSRKGKHELACQFFEMDSAPRPITVKYLQSLKWVKEVTYLPDIDL</sequence>
<dbReference type="InterPro" id="IPR004643">
    <property type="entry name" value="Fe-S_L-Ser_bsu"/>
</dbReference>
<dbReference type="InterPro" id="IPR051318">
    <property type="entry name" value="Fe-S_L-Ser"/>
</dbReference>
<comment type="similarity">
    <text evidence="2 10">Belongs to the iron-sulfur dependent L-serine dehydratase family.</text>
</comment>
<keyword evidence="6 10" id="KW-0408">Iron</keyword>
<evidence type="ECO:0000256" key="7">
    <source>
        <dbReference type="ARBA" id="ARBA00023014"/>
    </source>
</evidence>
<dbReference type="NCBIfam" id="TIGR00719">
    <property type="entry name" value="sda_beta"/>
    <property type="match status" value="1"/>
</dbReference>
<comment type="cofactor">
    <cofactor evidence="1 10">
        <name>[4Fe-4S] cluster</name>
        <dbReference type="ChEBI" id="CHEBI:49883"/>
    </cofactor>
</comment>
<comment type="catalytic activity">
    <reaction evidence="9 10">
        <text>L-serine = pyruvate + NH4(+)</text>
        <dbReference type="Rhea" id="RHEA:19169"/>
        <dbReference type="ChEBI" id="CHEBI:15361"/>
        <dbReference type="ChEBI" id="CHEBI:28938"/>
        <dbReference type="ChEBI" id="CHEBI:33384"/>
        <dbReference type="EC" id="4.3.1.17"/>
    </reaction>
</comment>
<dbReference type="InterPro" id="IPR045865">
    <property type="entry name" value="ACT-like_dom_sf"/>
</dbReference>
<evidence type="ECO:0000256" key="6">
    <source>
        <dbReference type="ARBA" id="ARBA00023004"/>
    </source>
</evidence>
<dbReference type="Pfam" id="PF03315">
    <property type="entry name" value="SDH_beta"/>
    <property type="match status" value="1"/>
</dbReference>
<dbReference type="EC" id="4.3.1.17" evidence="10"/>
<dbReference type="Proteomes" id="UP001500298">
    <property type="component" value="Unassembled WGS sequence"/>
</dbReference>
<dbReference type="SUPFAM" id="SSF55021">
    <property type="entry name" value="ACT-like"/>
    <property type="match status" value="1"/>
</dbReference>
<accession>A0ABP9DBW1</accession>
<dbReference type="Gene3D" id="3.30.1330.90">
    <property type="entry name" value="D-3-phosphoglycerate dehydrogenase, domain 3"/>
    <property type="match status" value="1"/>
</dbReference>
<name>A0ABP9DBW1_9BACT</name>
<dbReference type="SUPFAM" id="SSF143548">
    <property type="entry name" value="Serine metabolism enzymes domain"/>
    <property type="match status" value="1"/>
</dbReference>
<evidence type="ECO:0000256" key="3">
    <source>
        <dbReference type="ARBA" id="ARBA00022432"/>
    </source>
</evidence>
<keyword evidence="7 10" id="KW-0411">Iron-sulfur</keyword>
<evidence type="ECO:0000256" key="8">
    <source>
        <dbReference type="ARBA" id="ARBA00023239"/>
    </source>
</evidence>
<evidence type="ECO:0000256" key="5">
    <source>
        <dbReference type="ARBA" id="ARBA00022723"/>
    </source>
</evidence>
<evidence type="ECO:0000313" key="13">
    <source>
        <dbReference type="Proteomes" id="UP001500298"/>
    </source>
</evidence>
<organism evidence="12 13">
    <name type="scientific">Algivirga pacifica</name>
    <dbReference type="NCBI Taxonomy" id="1162670"/>
    <lineage>
        <taxon>Bacteria</taxon>
        <taxon>Pseudomonadati</taxon>
        <taxon>Bacteroidota</taxon>
        <taxon>Cytophagia</taxon>
        <taxon>Cytophagales</taxon>
        <taxon>Flammeovirgaceae</taxon>
        <taxon>Algivirga</taxon>
    </lineage>
</organism>
<dbReference type="CDD" id="cd04903">
    <property type="entry name" value="ACT_LSD"/>
    <property type="match status" value="1"/>
</dbReference>
<proteinExistence type="inferred from homology"/>
<keyword evidence="8 10" id="KW-0456">Lyase</keyword>
<keyword evidence="5 10" id="KW-0479">Metal-binding</keyword>
<dbReference type="PANTHER" id="PTHR30182:SF12">
    <property type="entry name" value="L-SERINE DEHYDRATASE, BETA CHAIN-RELATED"/>
    <property type="match status" value="1"/>
</dbReference>
<protein>
    <recommendedName>
        <fullName evidence="10">L-serine dehydratase</fullName>
        <ecNumber evidence="10">4.3.1.17</ecNumber>
    </recommendedName>
</protein>
<dbReference type="Gene3D" id="3.30.70.260">
    <property type="match status" value="1"/>
</dbReference>
<dbReference type="InterPro" id="IPR005131">
    <property type="entry name" value="Ser_deHydtase_bsu"/>
</dbReference>
<dbReference type="RefSeq" id="WP_345371602.1">
    <property type="nucleotide sequence ID" value="NZ_BAABJX010000032.1"/>
</dbReference>
<dbReference type="PIRSF" id="PIRSF036692">
    <property type="entry name" value="SDH_B"/>
    <property type="match status" value="1"/>
</dbReference>
<evidence type="ECO:0000259" key="11">
    <source>
        <dbReference type="Pfam" id="PF03315"/>
    </source>
</evidence>
<feature type="domain" description="Serine dehydratase beta chain" evidence="11">
    <location>
        <begin position="6"/>
        <end position="83"/>
    </location>
</feature>
<evidence type="ECO:0000313" key="12">
    <source>
        <dbReference type="EMBL" id="GAA4835633.1"/>
    </source>
</evidence>
<evidence type="ECO:0000256" key="9">
    <source>
        <dbReference type="ARBA" id="ARBA00049406"/>
    </source>
</evidence>
<dbReference type="PANTHER" id="PTHR30182">
    <property type="entry name" value="L-SERINE DEHYDRATASE"/>
    <property type="match status" value="1"/>
</dbReference>
<gene>
    <name evidence="12" type="primary">sdaAB</name>
    <name evidence="12" type="ORF">GCM10023331_21130</name>
</gene>
<keyword evidence="4 10" id="KW-0004">4Fe-4S</keyword>
<reference evidence="13" key="1">
    <citation type="journal article" date="2019" name="Int. J. Syst. Evol. Microbiol.">
        <title>The Global Catalogue of Microorganisms (GCM) 10K type strain sequencing project: providing services to taxonomists for standard genome sequencing and annotation.</title>
        <authorList>
            <consortium name="The Broad Institute Genomics Platform"/>
            <consortium name="The Broad Institute Genome Sequencing Center for Infectious Disease"/>
            <person name="Wu L."/>
            <person name="Ma J."/>
        </authorList>
    </citation>
    <scope>NUCLEOTIDE SEQUENCE [LARGE SCALE GENOMIC DNA]</scope>
    <source>
        <strain evidence="13">JCM 18326</strain>
    </source>
</reference>
<evidence type="ECO:0000256" key="4">
    <source>
        <dbReference type="ARBA" id="ARBA00022485"/>
    </source>
</evidence>
<dbReference type="EMBL" id="BAABJX010000032">
    <property type="protein sequence ID" value="GAA4835633.1"/>
    <property type="molecule type" value="Genomic_DNA"/>
</dbReference>